<organism evidence="7 8">
    <name type="scientific">Globisporangium ultimum (strain ATCC 200006 / CBS 805.95 / DAOM BR144)</name>
    <name type="common">Pythium ultimum</name>
    <dbReference type="NCBI Taxonomy" id="431595"/>
    <lineage>
        <taxon>Eukaryota</taxon>
        <taxon>Sar</taxon>
        <taxon>Stramenopiles</taxon>
        <taxon>Oomycota</taxon>
        <taxon>Peronosporomycetes</taxon>
        <taxon>Pythiales</taxon>
        <taxon>Pythiaceae</taxon>
        <taxon>Globisporangium</taxon>
    </lineage>
</organism>
<keyword evidence="3" id="KW-0547">Nucleotide-binding</keyword>
<dbReference type="VEuPathDB" id="FungiDB:PYU1_G008636"/>
<evidence type="ECO:0000256" key="5">
    <source>
        <dbReference type="ARBA" id="ARBA00022840"/>
    </source>
</evidence>
<name>K3WUK6_GLOUD</name>
<dbReference type="Proteomes" id="UP000019132">
    <property type="component" value="Unassembled WGS sequence"/>
</dbReference>
<proteinExistence type="inferred from homology"/>
<dbReference type="InterPro" id="IPR044571">
    <property type="entry name" value="P4KG1-8"/>
</dbReference>
<dbReference type="OMA" id="HMANCKL"/>
<keyword evidence="2" id="KW-0808">Transferase</keyword>
<dbReference type="GO" id="GO:0005524">
    <property type="term" value="F:ATP binding"/>
    <property type="evidence" value="ECO:0007669"/>
    <property type="project" value="UniProtKB-KW"/>
</dbReference>
<evidence type="ECO:0000259" key="6">
    <source>
        <dbReference type="Pfam" id="PF00454"/>
    </source>
</evidence>
<feature type="domain" description="PI3K/PI4K catalytic" evidence="6">
    <location>
        <begin position="50"/>
        <end position="248"/>
    </location>
</feature>
<evidence type="ECO:0000313" key="7">
    <source>
        <dbReference type="EnsemblProtists" id="PYU1_T008653"/>
    </source>
</evidence>
<dbReference type="eggNOG" id="KOG2381">
    <property type="taxonomic scope" value="Eukaryota"/>
</dbReference>
<evidence type="ECO:0000256" key="3">
    <source>
        <dbReference type="ARBA" id="ARBA00022741"/>
    </source>
</evidence>
<evidence type="ECO:0000256" key="2">
    <source>
        <dbReference type="ARBA" id="ARBA00022679"/>
    </source>
</evidence>
<dbReference type="PANTHER" id="PTHR45800">
    <property type="entry name" value="PHOSPHATIDYLINOSITOL 4-KINASE GAMMA"/>
    <property type="match status" value="1"/>
</dbReference>
<protein>
    <recommendedName>
        <fullName evidence="6">PI3K/PI4K catalytic domain-containing protein</fullName>
    </recommendedName>
</protein>
<reference evidence="8" key="2">
    <citation type="submission" date="2010-04" db="EMBL/GenBank/DDBJ databases">
        <authorList>
            <person name="Buell R."/>
            <person name="Hamilton J."/>
            <person name="Hostetler J."/>
        </authorList>
    </citation>
    <scope>NUCLEOTIDE SEQUENCE [LARGE SCALE GENOMIC DNA]</scope>
    <source>
        <strain evidence="8">DAOM:BR144</strain>
    </source>
</reference>
<dbReference type="InParanoid" id="K3WUK6"/>
<reference evidence="8" key="1">
    <citation type="journal article" date="2010" name="Genome Biol.">
        <title>Genome sequence of the necrotrophic plant pathogen Pythium ultimum reveals original pathogenicity mechanisms and effector repertoire.</title>
        <authorList>
            <person name="Levesque C.A."/>
            <person name="Brouwer H."/>
            <person name="Cano L."/>
            <person name="Hamilton J.P."/>
            <person name="Holt C."/>
            <person name="Huitema E."/>
            <person name="Raffaele S."/>
            <person name="Robideau G.P."/>
            <person name="Thines M."/>
            <person name="Win J."/>
            <person name="Zerillo M.M."/>
            <person name="Beakes G.W."/>
            <person name="Boore J.L."/>
            <person name="Busam D."/>
            <person name="Dumas B."/>
            <person name="Ferriera S."/>
            <person name="Fuerstenberg S.I."/>
            <person name="Gachon C.M."/>
            <person name="Gaulin E."/>
            <person name="Govers F."/>
            <person name="Grenville-Briggs L."/>
            <person name="Horner N."/>
            <person name="Hostetler J."/>
            <person name="Jiang R.H."/>
            <person name="Johnson J."/>
            <person name="Krajaejun T."/>
            <person name="Lin H."/>
            <person name="Meijer H.J."/>
            <person name="Moore B."/>
            <person name="Morris P."/>
            <person name="Phuntmart V."/>
            <person name="Puiu D."/>
            <person name="Shetty J."/>
            <person name="Stajich J.E."/>
            <person name="Tripathy S."/>
            <person name="Wawra S."/>
            <person name="van West P."/>
            <person name="Whitty B.R."/>
            <person name="Coutinho P.M."/>
            <person name="Henrissat B."/>
            <person name="Martin F."/>
            <person name="Thomas P.D."/>
            <person name="Tyler B.M."/>
            <person name="De Vries R.P."/>
            <person name="Kamoun S."/>
            <person name="Yandell M."/>
            <person name="Tisserat N."/>
            <person name="Buell C.R."/>
        </authorList>
    </citation>
    <scope>NUCLEOTIDE SEQUENCE</scope>
    <source>
        <strain evidence="8">DAOM:BR144</strain>
    </source>
</reference>
<dbReference type="EnsemblProtists" id="PYU1_T008653">
    <property type="protein sequence ID" value="PYU1_T008653"/>
    <property type="gene ID" value="PYU1_G008636"/>
</dbReference>
<dbReference type="Pfam" id="PF00454">
    <property type="entry name" value="PI3_PI4_kinase"/>
    <property type="match status" value="1"/>
</dbReference>
<reference evidence="7" key="3">
    <citation type="submission" date="2015-02" db="UniProtKB">
        <authorList>
            <consortium name="EnsemblProtists"/>
        </authorList>
    </citation>
    <scope>IDENTIFICATION</scope>
    <source>
        <strain evidence="7">DAOM BR144</strain>
    </source>
</reference>
<accession>K3WUK6</accession>
<dbReference type="GO" id="GO:0016301">
    <property type="term" value="F:kinase activity"/>
    <property type="evidence" value="ECO:0007669"/>
    <property type="project" value="UniProtKB-KW"/>
</dbReference>
<keyword evidence="5" id="KW-0067">ATP-binding</keyword>
<dbReference type="PANTHER" id="PTHR45800:SF11">
    <property type="entry name" value="PHOSPHATIDYLINOSITOL 3-KINASE-RELATED PROTEIN KINASE"/>
    <property type="match status" value="1"/>
</dbReference>
<evidence type="ECO:0000256" key="4">
    <source>
        <dbReference type="ARBA" id="ARBA00022777"/>
    </source>
</evidence>
<dbReference type="AlphaFoldDB" id="K3WUK6"/>
<keyword evidence="8" id="KW-1185">Reference proteome</keyword>
<comment type="similarity">
    <text evidence="1">Belongs to the PI3/PI4-kinase family. Type II PI4K subfamily.</text>
</comment>
<evidence type="ECO:0000256" key="1">
    <source>
        <dbReference type="ARBA" id="ARBA00008941"/>
    </source>
</evidence>
<evidence type="ECO:0000313" key="8">
    <source>
        <dbReference type="Proteomes" id="UP000019132"/>
    </source>
</evidence>
<dbReference type="STRING" id="431595.K3WUK6"/>
<dbReference type="InterPro" id="IPR000403">
    <property type="entry name" value="PI3/4_kinase_cat_dom"/>
</dbReference>
<sequence>MLWDVAQLSKTDDGCLADPVHEGEGGVYAVQSRSDGQKLAMFKPAEEEKFVRDGLFPGEGAVREEGAYVLDSRSNGFSGVPPTAVARLQLSNIGKSSKQEGAVQRFMKSSIGSMDGFGMPFDLAKAEAFVPVEQVHRIGLLDIRVFNTDRHPGNILLIGEKAPYTMVPIDHGCILPSWFHLSEARFDWLVYPQCKVAFSKNSLDYIAALDADADAHAMRKLGIREECVTTLKICTILLQIAAQAGKTLHWIGSFMQREGCFEAPSQLELVIQQACDATNIPFTFATNSFNEQKGSIPLGILSRRPPKQFFDALETRLHAAMMASA</sequence>
<keyword evidence="4" id="KW-0418">Kinase</keyword>
<dbReference type="EMBL" id="GL376558">
    <property type="status" value="NOT_ANNOTATED_CDS"/>
    <property type="molecule type" value="Genomic_DNA"/>
</dbReference>
<dbReference type="HOGENOM" id="CLU_856568_0_0_1"/>